<evidence type="ECO:0000256" key="2">
    <source>
        <dbReference type="SAM" id="SignalP"/>
    </source>
</evidence>
<feature type="chain" id="PRO_5030516875" description="Carboxypeptidase regulatory-like domain-containing protein" evidence="2">
    <location>
        <begin position="25"/>
        <end position="144"/>
    </location>
</feature>
<feature type="compositionally biased region" description="Polar residues" evidence="1">
    <location>
        <begin position="118"/>
        <end position="127"/>
    </location>
</feature>
<keyword evidence="4" id="KW-1185">Reference proteome</keyword>
<dbReference type="RefSeq" id="WP_207395783.1">
    <property type="nucleotide sequence ID" value="NZ_JABRWO010000003.1"/>
</dbReference>
<accession>A0A7V9A6J3</accession>
<organism evidence="3 4">
    <name type="scientific">Bremerella alba</name>
    <dbReference type="NCBI Taxonomy" id="980252"/>
    <lineage>
        <taxon>Bacteria</taxon>
        <taxon>Pseudomonadati</taxon>
        <taxon>Planctomycetota</taxon>
        <taxon>Planctomycetia</taxon>
        <taxon>Pirellulales</taxon>
        <taxon>Pirellulaceae</taxon>
        <taxon>Bremerella</taxon>
    </lineage>
</organism>
<dbReference type="AlphaFoldDB" id="A0A7V9A6J3"/>
<comment type="caution">
    <text evidence="3">The sequence shown here is derived from an EMBL/GenBank/DDBJ whole genome shotgun (WGS) entry which is preliminary data.</text>
</comment>
<dbReference type="Gene3D" id="2.60.40.1120">
    <property type="entry name" value="Carboxypeptidase-like, regulatory domain"/>
    <property type="match status" value="1"/>
</dbReference>
<feature type="signal peptide" evidence="2">
    <location>
        <begin position="1"/>
        <end position="24"/>
    </location>
</feature>
<feature type="region of interest" description="Disordered" evidence="1">
    <location>
        <begin position="99"/>
        <end position="127"/>
    </location>
</feature>
<protein>
    <recommendedName>
        <fullName evidence="5">Carboxypeptidase regulatory-like domain-containing protein</fullName>
    </recommendedName>
</protein>
<evidence type="ECO:0008006" key="5">
    <source>
        <dbReference type="Google" id="ProtNLM"/>
    </source>
</evidence>
<evidence type="ECO:0000313" key="3">
    <source>
        <dbReference type="EMBL" id="MBA2114332.1"/>
    </source>
</evidence>
<evidence type="ECO:0000313" key="4">
    <source>
        <dbReference type="Proteomes" id="UP000551616"/>
    </source>
</evidence>
<gene>
    <name evidence="3" type="ORF">HOV93_14890</name>
</gene>
<keyword evidence="2" id="KW-0732">Signal</keyword>
<dbReference type="EMBL" id="JABRWO010000003">
    <property type="protein sequence ID" value="MBA2114332.1"/>
    <property type="molecule type" value="Genomic_DNA"/>
</dbReference>
<reference evidence="3 4" key="1">
    <citation type="submission" date="2020-05" db="EMBL/GenBank/DDBJ databases">
        <title>Bremerella alba sp. nov., a novel planctomycete isolated from the surface of the macroalga Fucus spiralis.</title>
        <authorList>
            <person name="Godinho O."/>
            <person name="Botelho R."/>
            <person name="Albuquerque L."/>
            <person name="Wiegand S."/>
            <person name="Da Costa M.S."/>
            <person name="Lobo-Da-Cunha A."/>
            <person name="Jogler C."/>
            <person name="Lage O.M."/>
        </authorList>
    </citation>
    <scope>NUCLEOTIDE SEQUENCE [LARGE SCALE GENOMIC DNA]</scope>
    <source>
        <strain evidence="3 4">FF15</strain>
    </source>
</reference>
<sequence>MEIAFSFVRSFAMLCVLLSLFASGGCGPSASKDVPELGEVSGTVTLDGKPLADATVGFQSEAAKRVSTGQTDSEGKYTMYLMNDIKGVPLGVNKVTISTAKPGDDAVPGSAKKETLPSKYNQRTTLTADVKEGENTFDFSLDSK</sequence>
<dbReference type="Proteomes" id="UP000551616">
    <property type="component" value="Unassembled WGS sequence"/>
</dbReference>
<evidence type="ECO:0000256" key="1">
    <source>
        <dbReference type="SAM" id="MobiDB-lite"/>
    </source>
</evidence>
<proteinExistence type="predicted"/>
<name>A0A7V9A6J3_9BACT</name>